<accession>A0ABQ9Z868</accession>
<evidence type="ECO:0000313" key="2">
    <source>
        <dbReference type="EMBL" id="KAK4009091.1"/>
    </source>
</evidence>
<comment type="caution">
    <text evidence="2">The sequence shown here is derived from an EMBL/GenBank/DDBJ whole genome shotgun (WGS) entry which is preliminary data.</text>
</comment>
<evidence type="ECO:0000256" key="1">
    <source>
        <dbReference type="SAM" id="MobiDB-lite"/>
    </source>
</evidence>
<protein>
    <submittedName>
        <fullName evidence="2">Uncharacterized protein</fullName>
    </submittedName>
</protein>
<dbReference type="Proteomes" id="UP001234178">
    <property type="component" value="Unassembled WGS sequence"/>
</dbReference>
<keyword evidence="3" id="KW-1185">Reference proteome</keyword>
<feature type="region of interest" description="Disordered" evidence="1">
    <location>
        <begin position="56"/>
        <end position="85"/>
    </location>
</feature>
<name>A0ABQ9Z868_9CRUS</name>
<dbReference type="EMBL" id="JAOYFB010000002">
    <property type="protein sequence ID" value="KAK4009091.1"/>
    <property type="molecule type" value="Genomic_DNA"/>
</dbReference>
<proteinExistence type="predicted"/>
<reference evidence="2 3" key="1">
    <citation type="journal article" date="2023" name="Nucleic Acids Res.">
        <title>The hologenome of Daphnia magna reveals possible DNA methylation and microbiome-mediated evolution of the host genome.</title>
        <authorList>
            <person name="Chaturvedi A."/>
            <person name="Li X."/>
            <person name="Dhandapani V."/>
            <person name="Marshall H."/>
            <person name="Kissane S."/>
            <person name="Cuenca-Cambronero M."/>
            <person name="Asole G."/>
            <person name="Calvet F."/>
            <person name="Ruiz-Romero M."/>
            <person name="Marangio P."/>
            <person name="Guigo R."/>
            <person name="Rago D."/>
            <person name="Mirbahai L."/>
            <person name="Eastwood N."/>
            <person name="Colbourne J.K."/>
            <person name="Zhou J."/>
            <person name="Mallon E."/>
            <person name="Orsini L."/>
        </authorList>
    </citation>
    <scope>NUCLEOTIDE SEQUENCE [LARGE SCALE GENOMIC DNA]</scope>
    <source>
        <strain evidence="2">LRV0_1</strain>
    </source>
</reference>
<organism evidence="2 3">
    <name type="scientific">Daphnia magna</name>
    <dbReference type="NCBI Taxonomy" id="35525"/>
    <lineage>
        <taxon>Eukaryota</taxon>
        <taxon>Metazoa</taxon>
        <taxon>Ecdysozoa</taxon>
        <taxon>Arthropoda</taxon>
        <taxon>Crustacea</taxon>
        <taxon>Branchiopoda</taxon>
        <taxon>Diplostraca</taxon>
        <taxon>Cladocera</taxon>
        <taxon>Anomopoda</taxon>
        <taxon>Daphniidae</taxon>
        <taxon>Daphnia</taxon>
    </lineage>
</organism>
<evidence type="ECO:0000313" key="3">
    <source>
        <dbReference type="Proteomes" id="UP001234178"/>
    </source>
</evidence>
<gene>
    <name evidence="2" type="ORF">OUZ56_014228</name>
</gene>
<sequence length="157" mass="17339">MKAQPAQTLTLVQRVIDVLYYRVVVDNIPNLCVFNKWKKENGEMKRSSLNFASVSSVQKGKAGEEKTSPVYNENEVGHPVRPTHPPVPAAKAVAIFSSDASMEPEVVSEQPASRREKGYPSHPFPSMRYPFRGGLLLTELFCAPATHGPPDSIVSKF</sequence>
<feature type="region of interest" description="Disordered" evidence="1">
    <location>
        <begin position="102"/>
        <end position="121"/>
    </location>
</feature>